<dbReference type="eggNOG" id="arCOG07988">
    <property type="taxonomic scope" value="Archaea"/>
</dbReference>
<dbReference type="KEGG" id="nph:NP_4422A"/>
<dbReference type="EMBL" id="CR936257">
    <property type="protein sequence ID" value="CAI50302.1"/>
    <property type="molecule type" value="Genomic_DNA"/>
</dbReference>
<gene>
    <name evidence="1" type="ordered locus">NP_4422A</name>
</gene>
<dbReference type="HOGENOM" id="CLU_218208_0_0_2"/>
<sequence>MTWADLFERADQYDVSTDAVTNALDARRNDN</sequence>
<protein>
    <submittedName>
        <fullName evidence="1">Uncharacterized protein</fullName>
    </submittedName>
</protein>
<evidence type="ECO:0000313" key="1">
    <source>
        <dbReference type="EMBL" id="CAI50302.1"/>
    </source>
</evidence>
<accession>A0A1U7EYJ7</accession>
<reference evidence="1 2" key="1">
    <citation type="journal article" date="2005" name="Genome Res.">
        <title>Living with two extremes: conclusions from the genome sequence of Natronomonas pharaonis.</title>
        <authorList>
            <person name="Falb M."/>
            <person name="Pfeiffer F."/>
            <person name="Palm P."/>
            <person name="Rodewald K."/>
            <person name="Hickmann V."/>
            <person name="Tittor J."/>
            <person name="Oesterhelt D."/>
        </authorList>
    </citation>
    <scope>NUCLEOTIDE SEQUENCE [LARGE SCALE GENOMIC DNA]</scope>
    <source>
        <strain evidence="2">ATCC 35678 / DSM 2160 / CIP 103997 / JCM 8858 / NBRC 14720 / NCIMB 2260 / Gabara</strain>
    </source>
</reference>
<dbReference type="EnsemblBacteria" id="CAI50302">
    <property type="protein sequence ID" value="CAI50302"/>
    <property type="gene ID" value="NP_4422A"/>
</dbReference>
<proteinExistence type="predicted"/>
<evidence type="ECO:0000313" key="2">
    <source>
        <dbReference type="Proteomes" id="UP000002698"/>
    </source>
</evidence>
<keyword evidence="2" id="KW-1185">Reference proteome</keyword>
<dbReference type="AlphaFoldDB" id="A0A1U7EYJ7"/>
<dbReference type="Proteomes" id="UP000002698">
    <property type="component" value="Chromosome"/>
</dbReference>
<organism evidence="1 2">
    <name type="scientific">Natronomonas pharaonis (strain ATCC 35678 / DSM 2160 / CIP 103997 / JCM 8858 / NBRC 14720 / NCIMB 2260 / Gabara)</name>
    <name type="common">Halobacterium pharaonis</name>
    <dbReference type="NCBI Taxonomy" id="348780"/>
    <lineage>
        <taxon>Archaea</taxon>
        <taxon>Methanobacteriati</taxon>
        <taxon>Methanobacteriota</taxon>
        <taxon>Stenosarchaea group</taxon>
        <taxon>Halobacteria</taxon>
        <taxon>Halobacteriales</taxon>
        <taxon>Natronomonadaceae</taxon>
        <taxon>Natronomonas</taxon>
    </lineage>
</organism>
<name>A0A1U7EYJ7_NATPD</name>